<dbReference type="GeneID" id="94194927"/>
<dbReference type="RefSeq" id="XP_067715515.1">
    <property type="nucleotide sequence ID" value="XM_067859414.1"/>
</dbReference>
<feature type="region of interest" description="Disordered" evidence="1">
    <location>
        <begin position="1"/>
        <end position="24"/>
    </location>
</feature>
<reference evidence="2 3" key="1">
    <citation type="submission" date="2021-06" db="EMBL/GenBank/DDBJ databases">
        <title>Genome sequence of Babesia caballi.</title>
        <authorList>
            <person name="Yamagishi J."/>
            <person name="Kidaka T."/>
            <person name="Ochi A."/>
        </authorList>
    </citation>
    <scope>NUCLEOTIDE SEQUENCE [LARGE SCALE GENOMIC DNA]</scope>
    <source>
        <strain evidence="2">USDA-D6B2</strain>
    </source>
</reference>
<evidence type="ECO:0000256" key="1">
    <source>
        <dbReference type="SAM" id="MobiDB-lite"/>
    </source>
</evidence>
<dbReference type="EMBL" id="BPLF01000002">
    <property type="protein sequence ID" value="GIX63446.1"/>
    <property type="molecule type" value="Genomic_DNA"/>
</dbReference>
<gene>
    <name evidence="2" type="ORF">BcabD6B2_28810</name>
</gene>
<dbReference type="AlphaFoldDB" id="A0AAV4LWF4"/>
<sequence length="247" mass="26256">MYVTTSAARLRRGVKPPHRDEHAVEPPLVPLHDELVRARDGLDLVLVAKLPHDVAAEEESGAARTRAPAVHGLGVAPHEVAHGALVRHLLLAVEVPDLVDGGDGRREPAVDAKVPVVDQRADGEVVEDLGAVAPHVDAAILPHALVVEAVHLRDVARLVVPADEGDAIGVPDLEAEQQEEGLDGVVAAVHEVAEEQIVGLRYVLADREELLEVVELPVNVSADLRQLLGRCRSGIRRICGVKASMSG</sequence>
<evidence type="ECO:0000313" key="3">
    <source>
        <dbReference type="Proteomes" id="UP001497744"/>
    </source>
</evidence>
<evidence type="ECO:0000313" key="2">
    <source>
        <dbReference type="EMBL" id="GIX63446.1"/>
    </source>
</evidence>
<proteinExistence type="predicted"/>
<organism evidence="2 3">
    <name type="scientific">Babesia caballi</name>
    <dbReference type="NCBI Taxonomy" id="5871"/>
    <lineage>
        <taxon>Eukaryota</taxon>
        <taxon>Sar</taxon>
        <taxon>Alveolata</taxon>
        <taxon>Apicomplexa</taxon>
        <taxon>Aconoidasida</taxon>
        <taxon>Piroplasmida</taxon>
        <taxon>Babesiidae</taxon>
        <taxon>Babesia</taxon>
    </lineage>
</organism>
<protein>
    <submittedName>
        <fullName evidence="2">SET domain-containing protein-lysine N-methyltransferase</fullName>
    </submittedName>
</protein>
<dbReference type="Proteomes" id="UP001497744">
    <property type="component" value="Unassembled WGS sequence"/>
</dbReference>
<keyword evidence="3" id="KW-1185">Reference proteome</keyword>
<name>A0AAV4LWF4_BABCB</name>
<comment type="caution">
    <text evidence="2">The sequence shown here is derived from an EMBL/GenBank/DDBJ whole genome shotgun (WGS) entry which is preliminary data.</text>
</comment>
<accession>A0AAV4LWF4</accession>